<proteinExistence type="predicted"/>
<dbReference type="InterPro" id="IPR050953">
    <property type="entry name" value="N4_N6_ade-DNA_methylase"/>
</dbReference>
<dbReference type="GO" id="GO:0032259">
    <property type="term" value="P:methylation"/>
    <property type="evidence" value="ECO:0007669"/>
    <property type="project" value="UniProtKB-KW"/>
</dbReference>
<dbReference type="PROSITE" id="PS00092">
    <property type="entry name" value="N6_MTASE"/>
    <property type="match status" value="1"/>
</dbReference>
<name>X1I797_9ZZZZ</name>
<feature type="non-terminal residue" evidence="7">
    <location>
        <position position="218"/>
    </location>
</feature>
<comment type="caution">
    <text evidence="7">The sequence shown here is derived from an EMBL/GenBank/DDBJ whole genome shotgun (WGS) entry which is preliminary data.</text>
</comment>
<dbReference type="Pfam" id="PF07669">
    <property type="entry name" value="Eco57I"/>
    <property type="match status" value="1"/>
</dbReference>
<organism evidence="7">
    <name type="scientific">marine sediment metagenome</name>
    <dbReference type="NCBI Taxonomy" id="412755"/>
    <lineage>
        <taxon>unclassified sequences</taxon>
        <taxon>metagenomes</taxon>
        <taxon>ecological metagenomes</taxon>
    </lineage>
</organism>
<gene>
    <name evidence="7" type="ORF">S03H2_64272</name>
</gene>
<evidence type="ECO:0000256" key="1">
    <source>
        <dbReference type="ARBA" id="ARBA00011900"/>
    </source>
</evidence>
<protein>
    <recommendedName>
        <fullName evidence="1">site-specific DNA-methyltransferase (adenine-specific)</fullName>
        <ecNumber evidence="1">2.1.1.72</ecNumber>
    </recommendedName>
</protein>
<dbReference type="InterPro" id="IPR002052">
    <property type="entry name" value="DNA_methylase_N6_adenine_CS"/>
</dbReference>
<feature type="domain" description="Type II methyltransferase M.TaqI-like" evidence="6">
    <location>
        <begin position="49"/>
        <end position="212"/>
    </location>
</feature>
<keyword evidence="2" id="KW-0489">Methyltransferase</keyword>
<dbReference type="PRINTS" id="PR00507">
    <property type="entry name" value="N12N6MTFRASE"/>
</dbReference>
<keyword evidence="4" id="KW-0949">S-adenosyl-L-methionine</keyword>
<dbReference type="PANTHER" id="PTHR33841:SF1">
    <property type="entry name" value="DNA METHYLTRANSFERASE A"/>
    <property type="match status" value="1"/>
</dbReference>
<dbReference type="AlphaFoldDB" id="X1I797"/>
<dbReference type="PANTHER" id="PTHR33841">
    <property type="entry name" value="DNA METHYLTRANSFERASE YEEA-RELATED"/>
    <property type="match status" value="1"/>
</dbReference>
<sequence length="218" mass="24990">LDPACGSGAFLIQAFDYLYKEGQFVNDELAKLQKGYRQIFDLDKHILTNNIFGVDLNEESVEITKLSLWLKTANKERELTELDENIKCGNSLIDNPEIAGKKAFKWAEKFSNIMVNGGFDVIIGNPPYVRVQNLSHEEIDYFKKIKKTAFKRVDISILFIELANTLLKSNGFISYITSNQFLSTEYGEKTRKFILDNFKIIEITDFGDLPVFQDALTY</sequence>
<dbReference type="InterPro" id="IPR011639">
    <property type="entry name" value="MethylTrfase_TaqI-like_dom"/>
</dbReference>
<evidence type="ECO:0000256" key="4">
    <source>
        <dbReference type="ARBA" id="ARBA00022691"/>
    </source>
</evidence>
<keyword evidence="3" id="KW-0808">Transferase</keyword>
<evidence type="ECO:0000313" key="7">
    <source>
        <dbReference type="EMBL" id="GAH77577.1"/>
    </source>
</evidence>
<dbReference type="EC" id="2.1.1.72" evidence="1"/>
<comment type="catalytic activity">
    <reaction evidence="5">
        <text>a 2'-deoxyadenosine in DNA + S-adenosyl-L-methionine = an N(6)-methyl-2'-deoxyadenosine in DNA + S-adenosyl-L-homocysteine + H(+)</text>
        <dbReference type="Rhea" id="RHEA:15197"/>
        <dbReference type="Rhea" id="RHEA-COMP:12418"/>
        <dbReference type="Rhea" id="RHEA-COMP:12419"/>
        <dbReference type="ChEBI" id="CHEBI:15378"/>
        <dbReference type="ChEBI" id="CHEBI:57856"/>
        <dbReference type="ChEBI" id="CHEBI:59789"/>
        <dbReference type="ChEBI" id="CHEBI:90615"/>
        <dbReference type="ChEBI" id="CHEBI:90616"/>
        <dbReference type="EC" id="2.1.1.72"/>
    </reaction>
</comment>
<reference evidence="7" key="1">
    <citation type="journal article" date="2014" name="Front. Microbiol.">
        <title>High frequency of phylogenetically diverse reductive dehalogenase-homologous genes in deep subseafloor sedimentary metagenomes.</title>
        <authorList>
            <person name="Kawai M."/>
            <person name="Futagami T."/>
            <person name="Toyoda A."/>
            <person name="Takaki Y."/>
            <person name="Nishi S."/>
            <person name="Hori S."/>
            <person name="Arai W."/>
            <person name="Tsubouchi T."/>
            <person name="Morono Y."/>
            <person name="Uchiyama I."/>
            <person name="Ito T."/>
            <person name="Fujiyama A."/>
            <person name="Inagaki F."/>
            <person name="Takami H."/>
        </authorList>
    </citation>
    <scope>NUCLEOTIDE SEQUENCE</scope>
    <source>
        <strain evidence="7">Expedition CK06-06</strain>
    </source>
</reference>
<evidence type="ECO:0000256" key="3">
    <source>
        <dbReference type="ARBA" id="ARBA00022679"/>
    </source>
</evidence>
<dbReference type="SUPFAM" id="SSF53335">
    <property type="entry name" value="S-adenosyl-L-methionine-dependent methyltransferases"/>
    <property type="match status" value="1"/>
</dbReference>
<dbReference type="GO" id="GO:0009007">
    <property type="term" value="F:site-specific DNA-methyltransferase (adenine-specific) activity"/>
    <property type="evidence" value="ECO:0007669"/>
    <property type="project" value="UniProtKB-EC"/>
</dbReference>
<dbReference type="GO" id="GO:0003676">
    <property type="term" value="F:nucleic acid binding"/>
    <property type="evidence" value="ECO:0007669"/>
    <property type="project" value="InterPro"/>
</dbReference>
<feature type="non-terminal residue" evidence="7">
    <location>
        <position position="1"/>
    </location>
</feature>
<evidence type="ECO:0000256" key="2">
    <source>
        <dbReference type="ARBA" id="ARBA00022603"/>
    </source>
</evidence>
<dbReference type="InterPro" id="IPR029063">
    <property type="entry name" value="SAM-dependent_MTases_sf"/>
</dbReference>
<dbReference type="GO" id="GO:0006304">
    <property type="term" value="P:DNA modification"/>
    <property type="evidence" value="ECO:0007669"/>
    <property type="project" value="InterPro"/>
</dbReference>
<evidence type="ECO:0000259" key="6">
    <source>
        <dbReference type="Pfam" id="PF07669"/>
    </source>
</evidence>
<evidence type="ECO:0000256" key="5">
    <source>
        <dbReference type="ARBA" id="ARBA00047942"/>
    </source>
</evidence>
<dbReference type="Gene3D" id="3.40.50.150">
    <property type="entry name" value="Vaccinia Virus protein VP39"/>
    <property type="match status" value="1"/>
</dbReference>
<accession>X1I797</accession>
<dbReference type="EMBL" id="BARU01041731">
    <property type="protein sequence ID" value="GAH77577.1"/>
    <property type="molecule type" value="Genomic_DNA"/>
</dbReference>